<organism evidence="6 9">
    <name type="scientific">Pichia kudriavzevii</name>
    <name type="common">Yeast</name>
    <name type="synonym">Issatchenkia orientalis</name>
    <dbReference type="NCBI Taxonomy" id="4909"/>
    <lineage>
        <taxon>Eukaryota</taxon>
        <taxon>Fungi</taxon>
        <taxon>Dikarya</taxon>
        <taxon>Ascomycota</taxon>
        <taxon>Saccharomycotina</taxon>
        <taxon>Pichiomycetes</taxon>
        <taxon>Pichiales</taxon>
        <taxon>Pichiaceae</taxon>
        <taxon>Pichia</taxon>
    </lineage>
</organism>
<dbReference type="STRING" id="4909.A0A099P2G7"/>
<sequence length="155" mass="17750">MFKRSLHTSRSAYDAAPFKNINEAFKSATSMQSKIQTTVINDRFIPNMTNKKTYDPFDFSISAQRYQTKVNKAQMANYMKSSSFNSREINPTDFYVIPHLLNGYMNSSGQILHRDVTGLSPRKQKQMAKAIRRARAFGFLSSVAKDVSTFDKRNL</sequence>
<dbReference type="InterPro" id="IPR036870">
    <property type="entry name" value="Ribosomal_bS18_sf"/>
</dbReference>
<evidence type="ECO:0000256" key="3">
    <source>
        <dbReference type="ARBA" id="ARBA00023274"/>
    </source>
</evidence>
<dbReference type="Proteomes" id="UP000249293">
    <property type="component" value="Chromosome 1"/>
</dbReference>
<evidence type="ECO:0000313" key="12">
    <source>
        <dbReference type="Proteomes" id="UP000249293"/>
    </source>
</evidence>
<evidence type="ECO:0000313" key="10">
    <source>
        <dbReference type="Proteomes" id="UP000189274"/>
    </source>
</evidence>
<proteinExistence type="inferred from homology"/>
<dbReference type="Proteomes" id="UP000189274">
    <property type="component" value="Unassembled WGS sequence"/>
</dbReference>
<dbReference type="OrthoDB" id="21463at2759"/>
<dbReference type="Pfam" id="PF01084">
    <property type="entry name" value="Ribosomal_S18"/>
    <property type="match status" value="1"/>
</dbReference>
<reference evidence="7" key="4">
    <citation type="submission" date="2017-01" db="EMBL/GenBank/DDBJ databases">
        <authorList>
            <person name="Mah S.A."/>
            <person name="Swanson W.J."/>
            <person name="Moy G.W."/>
            <person name="Vacquier V.D."/>
        </authorList>
    </citation>
    <scope>NUCLEOTIDE SEQUENCE [LARGE SCALE GENOMIC DNA]</scope>
    <source>
        <strain evidence="7">129</strain>
    </source>
</reference>
<protein>
    <recommendedName>
        <fullName evidence="4">Small ribosomal subunit protein bS18m</fullName>
    </recommendedName>
</protein>
<dbReference type="EMBL" id="CP028773">
    <property type="protein sequence ID" value="AWU73722.1"/>
    <property type="molecule type" value="Genomic_DNA"/>
</dbReference>
<evidence type="ECO:0000313" key="5">
    <source>
        <dbReference type="EMBL" id="AWU73722.1"/>
    </source>
</evidence>
<keyword evidence="12" id="KW-1185">Reference proteome</keyword>
<evidence type="ECO:0000256" key="4">
    <source>
        <dbReference type="ARBA" id="ARBA00035264"/>
    </source>
</evidence>
<evidence type="ECO:0000256" key="2">
    <source>
        <dbReference type="ARBA" id="ARBA00022980"/>
    </source>
</evidence>
<comment type="similarity">
    <text evidence="1">Belongs to the bacterial ribosomal protein bS18 family.</text>
</comment>
<reference evidence="5 12" key="6">
    <citation type="submission" date="2018-06" db="EMBL/GenBank/DDBJ databases">
        <title>Population genomics shows no distinction between pathogenic Candida krusei and environmental Pichia kudriavzevii: One species, four names.</title>
        <authorList>
            <person name="Douglass A.P."/>
            <person name="Offei B."/>
            <person name="Braun-Galleani S."/>
            <person name="Coughlan A.Y."/>
            <person name="Martos A."/>
            <person name="Ortiz-Merino R.A."/>
            <person name="Byrne K.P."/>
            <person name="Wolfe K.H."/>
        </authorList>
    </citation>
    <scope>NUCLEOTIDE SEQUENCE [LARGE SCALE GENOMIC DNA]</scope>
    <source>
        <strain evidence="5 12">CBS573</strain>
    </source>
</reference>
<evidence type="ECO:0000313" key="11">
    <source>
        <dbReference type="Proteomes" id="UP000195871"/>
    </source>
</evidence>
<evidence type="ECO:0000313" key="6">
    <source>
        <dbReference type="EMBL" id="KGK39233.1"/>
    </source>
</evidence>
<accession>A0A099P2G7</accession>
<dbReference type="EMBL" id="JQFK01000011">
    <property type="protein sequence ID" value="KGK39233.1"/>
    <property type="molecule type" value="Genomic_DNA"/>
</dbReference>
<dbReference type="Gene3D" id="4.10.640.10">
    <property type="entry name" value="Ribosomal protein S18"/>
    <property type="match status" value="1"/>
</dbReference>
<dbReference type="GO" id="GO:0003735">
    <property type="term" value="F:structural constituent of ribosome"/>
    <property type="evidence" value="ECO:0007669"/>
    <property type="project" value="InterPro"/>
</dbReference>
<dbReference type="Proteomes" id="UP000195871">
    <property type="component" value="Unassembled WGS sequence"/>
</dbReference>
<dbReference type="HOGENOM" id="CLU_082177_2_0_1"/>
<dbReference type="SUPFAM" id="SSF46911">
    <property type="entry name" value="Ribosomal protein S18"/>
    <property type="match status" value="1"/>
</dbReference>
<reference evidence="10" key="3">
    <citation type="journal article" date="2017" name="Genome Announc.">
        <title>Genome sequences of Cyberlindnera fabianii 65, Pichia kudriavzevii 129, and Saccharomyces cerevisiae 131 isolated from fermented masau fruits in Zimbabwe.</title>
        <authorList>
            <person name="van Rijswijck I.M.H."/>
            <person name="Derks M.F.L."/>
            <person name="Abee T."/>
            <person name="de Ridder D."/>
            <person name="Smid E.J."/>
        </authorList>
    </citation>
    <scope>NUCLEOTIDE SEQUENCE [LARGE SCALE GENOMIC DNA]</scope>
    <source>
        <strain evidence="10">129</strain>
    </source>
</reference>
<keyword evidence="2 8" id="KW-0689">Ribosomal protein</keyword>
<dbReference type="InterPro" id="IPR001648">
    <property type="entry name" value="Ribosomal_bS18"/>
</dbReference>
<dbReference type="Proteomes" id="UP000029867">
    <property type="component" value="Unassembled WGS sequence"/>
</dbReference>
<evidence type="ECO:0000256" key="1">
    <source>
        <dbReference type="ARBA" id="ARBA00005589"/>
    </source>
</evidence>
<evidence type="ECO:0000313" key="8">
    <source>
        <dbReference type="EMBL" id="OUT23214.1"/>
    </source>
</evidence>
<name>A0A099P2G7_PICKU</name>
<reference evidence="6" key="2">
    <citation type="submission" date="2014-08" db="EMBL/GenBank/DDBJ databases">
        <title>Exploiting Issatchenkia orientalis SD108 for Succinic Acid Production.</title>
        <authorList>
            <person name="Xiao H."/>
            <person name="Shao Z."/>
            <person name="Jiang Y."/>
            <person name="Dole S."/>
            <person name="Zhao H."/>
        </authorList>
    </citation>
    <scope>NUCLEOTIDE SEQUENCE [LARGE SCALE GENOMIC DNA]</scope>
    <source>
        <strain evidence="6">SD108</strain>
    </source>
</reference>
<dbReference type="EMBL" id="MQVM01000003">
    <property type="protein sequence ID" value="ONH76743.1"/>
    <property type="molecule type" value="Genomic_DNA"/>
</dbReference>
<keyword evidence="3" id="KW-0687">Ribonucleoprotein</keyword>
<evidence type="ECO:0000313" key="7">
    <source>
        <dbReference type="EMBL" id="ONH76743.1"/>
    </source>
</evidence>
<dbReference type="GO" id="GO:0032543">
    <property type="term" value="P:mitochondrial translation"/>
    <property type="evidence" value="ECO:0007669"/>
    <property type="project" value="TreeGrafter"/>
</dbReference>
<gene>
    <name evidence="7" type="ORF">BOH78_0783</name>
    <name evidence="5" type="ORF">C5L36_0A03240</name>
    <name evidence="8" type="ORF">CAS74_001528</name>
    <name evidence="6" type="ORF">JL09_g1693</name>
</gene>
<dbReference type="eggNOG" id="KOG3162">
    <property type="taxonomic scope" value="Eukaryota"/>
</dbReference>
<dbReference type="GO" id="GO:0005763">
    <property type="term" value="C:mitochondrial small ribosomal subunit"/>
    <property type="evidence" value="ECO:0007669"/>
    <property type="project" value="TreeGrafter"/>
</dbReference>
<dbReference type="EMBL" id="NHMM01000002">
    <property type="protein sequence ID" value="OUT23214.1"/>
    <property type="molecule type" value="Genomic_DNA"/>
</dbReference>
<evidence type="ECO:0000313" key="9">
    <source>
        <dbReference type="Proteomes" id="UP000029867"/>
    </source>
</evidence>
<dbReference type="GO" id="GO:0070181">
    <property type="term" value="F:small ribosomal subunit rRNA binding"/>
    <property type="evidence" value="ECO:0007669"/>
    <property type="project" value="TreeGrafter"/>
</dbReference>
<reference evidence="8 11" key="5">
    <citation type="submission" date="2017-05" db="EMBL/GenBank/DDBJ databases">
        <title>The Genome Sequence of Candida krusei Ckrusei653.</title>
        <authorList>
            <person name="Cuomo C."/>
            <person name="Forche A."/>
            <person name="Young S."/>
            <person name="Abouelleil A."/>
            <person name="Cao P."/>
            <person name="Chapman S."/>
            <person name="Cusick C."/>
            <person name="Shea T."/>
            <person name="Nusbaum C."/>
            <person name="Birren B."/>
        </authorList>
    </citation>
    <scope>NUCLEOTIDE SEQUENCE [LARGE SCALE GENOMIC DNA]</scope>
    <source>
        <strain evidence="8 11">Ckrusei653</strain>
    </source>
</reference>
<dbReference type="AlphaFoldDB" id="A0A099P2G7"/>
<reference evidence="9" key="1">
    <citation type="journal article" date="2014" name="Microb. Cell Fact.">
        <title>Exploiting Issatchenkia orientalis SD108 for succinic acid production.</title>
        <authorList>
            <person name="Xiao H."/>
            <person name="Shao Z."/>
            <person name="Jiang Y."/>
            <person name="Dole S."/>
            <person name="Zhao H."/>
        </authorList>
    </citation>
    <scope>NUCLEOTIDE SEQUENCE [LARGE SCALE GENOMIC DNA]</scope>
    <source>
        <strain evidence="9">SD108</strain>
    </source>
</reference>
<dbReference type="PANTHER" id="PTHR13479">
    <property type="entry name" value="30S RIBOSOMAL PROTEIN S18"/>
    <property type="match status" value="1"/>
</dbReference>
<dbReference type="VEuPathDB" id="FungiDB:C5L36_0A03240"/>
<dbReference type="PANTHER" id="PTHR13479:SF40">
    <property type="entry name" value="SMALL RIBOSOMAL SUBUNIT PROTEIN BS18M"/>
    <property type="match status" value="1"/>
</dbReference>